<gene>
    <name evidence="2" type="ORF">POTOM_003001</name>
</gene>
<dbReference type="InterPro" id="IPR026059">
    <property type="entry name" value="Rab3GAP2"/>
</dbReference>
<evidence type="ECO:0000313" key="3">
    <source>
        <dbReference type="Proteomes" id="UP000886885"/>
    </source>
</evidence>
<protein>
    <recommendedName>
        <fullName evidence="1">Rab3-GAP regulatory subunit N-terminal domain-containing protein</fullName>
    </recommendedName>
</protein>
<dbReference type="Proteomes" id="UP000886885">
    <property type="component" value="Chromosome 1A"/>
</dbReference>
<evidence type="ECO:0000313" key="2">
    <source>
        <dbReference type="EMBL" id="KAG6793778.1"/>
    </source>
</evidence>
<name>A0A8X8DKQ1_POPTO</name>
<dbReference type="PANTHER" id="PTHR12472">
    <property type="entry name" value="RAB3-GAP REGULATORY DOMAIN"/>
    <property type="match status" value="1"/>
</dbReference>
<dbReference type="InterPro" id="IPR032839">
    <property type="entry name" value="RAB3GAP_N"/>
</dbReference>
<proteinExistence type="predicted"/>
<keyword evidence="3" id="KW-1185">Reference proteome</keyword>
<reference evidence="2" key="1">
    <citation type="journal article" date="2020" name="bioRxiv">
        <title>Hybrid origin of Populus tomentosa Carr. identified through genome sequencing and phylogenomic analysis.</title>
        <authorList>
            <person name="An X."/>
            <person name="Gao K."/>
            <person name="Chen Z."/>
            <person name="Li J."/>
            <person name="Yang X."/>
            <person name="Yang X."/>
            <person name="Zhou J."/>
            <person name="Guo T."/>
            <person name="Zhao T."/>
            <person name="Huang S."/>
            <person name="Miao D."/>
            <person name="Khan W.U."/>
            <person name="Rao P."/>
            <person name="Ye M."/>
            <person name="Lei B."/>
            <person name="Liao W."/>
            <person name="Wang J."/>
            <person name="Ji L."/>
            <person name="Li Y."/>
            <person name="Guo B."/>
            <person name="Mustafa N.S."/>
            <person name="Li S."/>
            <person name="Yun Q."/>
            <person name="Keller S.R."/>
            <person name="Mao J."/>
            <person name="Zhang R."/>
            <person name="Strauss S.H."/>
        </authorList>
    </citation>
    <scope>NUCLEOTIDE SEQUENCE</scope>
    <source>
        <strain evidence="2">GM15</strain>
        <tissue evidence="2">Leaf</tissue>
    </source>
</reference>
<evidence type="ECO:0000259" key="1">
    <source>
        <dbReference type="Pfam" id="PF14655"/>
    </source>
</evidence>
<dbReference type="PANTHER" id="PTHR12472:SF0">
    <property type="entry name" value="RAB3 GTPASE-ACTIVATING PROTEIN NON-CATALYTIC SUBUNIT"/>
    <property type="match status" value="1"/>
</dbReference>
<dbReference type="EMBL" id="JAAWWB010000001">
    <property type="protein sequence ID" value="KAG6793778.1"/>
    <property type="molecule type" value="Genomic_DNA"/>
</dbReference>
<dbReference type="Pfam" id="PF14655">
    <property type="entry name" value="RAB3GAP2_N"/>
    <property type="match status" value="2"/>
</dbReference>
<organism evidence="2 3">
    <name type="scientific">Populus tomentosa</name>
    <name type="common">Chinese white poplar</name>
    <dbReference type="NCBI Taxonomy" id="118781"/>
    <lineage>
        <taxon>Eukaryota</taxon>
        <taxon>Viridiplantae</taxon>
        <taxon>Streptophyta</taxon>
        <taxon>Embryophyta</taxon>
        <taxon>Tracheophyta</taxon>
        <taxon>Spermatophyta</taxon>
        <taxon>Magnoliopsida</taxon>
        <taxon>eudicotyledons</taxon>
        <taxon>Gunneridae</taxon>
        <taxon>Pentapetalae</taxon>
        <taxon>rosids</taxon>
        <taxon>fabids</taxon>
        <taxon>Malpighiales</taxon>
        <taxon>Salicaceae</taxon>
        <taxon>Saliceae</taxon>
        <taxon>Populus</taxon>
    </lineage>
</organism>
<accession>A0A8X8DKQ1</accession>
<sequence>MSSKRSHTTELGCIASEELTDLGAGKEGWLVENPNLLCALDTHSLALANRSLILITGWDDGPRIKIRPELSPIESEIISALEWLVFDEIKVIAVGTSRGYFMVYSLDGLLIHRQLVYPGRILKLRVRGTKKDMMSSHEGSSEEVSVVIPGVIARFDGANIRNILQEWFQETNSHFWDEKSKRRDYEELGNGFKRLPHQLWSVDKFGLCADAAITGIMPPPLMEIQVITWVSYTDELIGIFLSSHSHWLTLCLRIGSKISSLLVALNVVYLNSAAFIVGQSSQRYYRAVTIGEDAVISAYRLSEDRSRSLVGAILSKVVPAAFSTISSVSKMIWRSERTPTKKPEVKPQSFAKASPLTCLKDHPRKGEKLTLSPSGTLAAITDSLGRILLLDTQALVVVRLWKGYRDANCLFMEMLVSMNSAGASSSRYEPSKSDYCLCLAIHAPRKGIIEVWQMRTGPRLLTIQCGKGSKLLQPTYRFGSSLDSPYVPLEVFLLNGDSGQLSVLNRSLN</sequence>
<feature type="domain" description="Rab3-GAP regulatory subunit N-terminal" evidence="1">
    <location>
        <begin position="29"/>
        <end position="225"/>
    </location>
</feature>
<comment type="caution">
    <text evidence="2">The sequence shown here is derived from an EMBL/GenBank/DDBJ whole genome shotgun (WGS) entry which is preliminary data.</text>
</comment>
<feature type="domain" description="Rab3-GAP regulatory subunit N-terminal" evidence="1">
    <location>
        <begin position="277"/>
        <end position="472"/>
    </location>
</feature>
<dbReference type="OrthoDB" id="360390at2759"/>
<dbReference type="AlphaFoldDB" id="A0A8X8DKQ1"/>